<keyword evidence="3 6" id="KW-0378">Hydrolase</keyword>
<dbReference type="Proteomes" id="UP000649573">
    <property type="component" value="Unassembled WGS sequence"/>
</dbReference>
<dbReference type="InterPro" id="IPR038765">
    <property type="entry name" value="Papain-like_cys_pep_sf"/>
</dbReference>
<accession>A0ABQ2UIU8</accession>
<evidence type="ECO:0000256" key="2">
    <source>
        <dbReference type="ARBA" id="ARBA00022670"/>
    </source>
</evidence>
<dbReference type="InterPro" id="IPR051794">
    <property type="entry name" value="PG_Endopeptidase_C40"/>
</dbReference>
<dbReference type="Gene3D" id="3.90.1720.10">
    <property type="entry name" value="endopeptidase domain like (from Nostoc punctiforme)"/>
    <property type="match status" value="1"/>
</dbReference>
<dbReference type="PANTHER" id="PTHR47359:SF3">
    <property type="entry name" value="NLP_P60 DOMAIN-CONTAINING PROTEIN-RELATED"/>
    <property type="match status" value="1"/>
</dbReference>
<dbReference type="PROSITE" id="PS51935">
    <property type="entry name" value="NLPC_P60"/>
    <property type="match status" value="1"/>
</dbReference>
<reference evidence="7" key="1">
    <citation type="journal article" date="2019" name="Int. J. Syst. Evol. Microbiol.">
        <title>The Global Catalogue of Microorganisms (GCM) 10K type strain sequencing project: providing services to taxonomists for standard genome sequencing and annotation.</title>
        <authorList>
            <consortium name="The Broad Institute Genomics Platform"/>
            <consortium name="The Broad Institute Genome Sequencing Center for Infectious Disease"/>
            <person name="Wu L."/>
            <person name="Ma J."/>
        </authorList>
    </citation>
    <scope>NUCLEOTIDE SEQUENCE [LARGE SCALE GENOMIC DNA]</scope>
    <source>
        <strain evidence="7">JCM 3296</strain>
    </source>
</reference>
<evidence type="ECO:0000256" key="4">
    <source>
        <dbReference type="ARBA" id="ARBA00022807"/>
    </source>
</evidence>
<organism evidence="6 7">
    <name type="scientific">Lentzea flava</name>
    <dbReference type="NCBI Taxonomy" id="103732"/>
    <lineage>
        <taxon>Bacteria</taxon>
        <taxon>Bacillati</taxon>
        <taxon>Actinomycetota</taxon>
        <taxon>Actinomycetes</taxon>
        <taxon>Pseudonocardiales</taxon>
        <taxon>Pseudonocardiaceae</taxon>
        <taxon>Lentzea</taxon>
    </lineage>
</organism>
<dbReference type="SUPFAM" id="SSF54001">
    <property type="entry name" value="Cysteine proteinases"/>
    <property type="match status" value="1"/>
</dbReference>
<dbReference type="Pfam" id="PF01464">
    <property type="entry name" value="SLT"/>
    <property type="match status" value="1"/>
</dbReference>
<feature type="domain" description="NlpC/P60" evidence="5">
    <location>
        <begin position="194"/>
        <end position="324"/>
    </location>
</feature>
<evidence type="ECO:0000259" key="5">
    <source>
        <dbReference type="PROSITE" id="PS51935"/>
    </source>
</evidence>
<evidence type="ECO:0000313" key="7">
    <source>
        <dbReference type="Proteomes" id="UP000649573"/>
    </source>
</evidence>
<sequence>MHTKIAAGIAALLLALTVLVGYSAKAVVEALFGGSSTANCAVAIADIPPEYCVLYVAAAPSCPGLDWSVLAAIGKVETDHGRSTMPGVHHGENSAGAGGPMQFLASTFNNVVAAHRIPPGGADPPSRYNPHDAIHAAAFLLCDEGVRRGDLRAAIFAYNHANWYVDKVLDQATKYAEAAARTGSGDCSTVVTLNTTAMKAISYACKHLGWPYVWGGNGPDYKHTGFDCSGLTMTSYEAAGVKLLRTAQQQFDMGPRVPAGQPLLPGDLVFYGTPGKIHHVGLYLGNGKMINAPTFGIPVQIDNYRYPGDDYAGATRPWFSAQVA</sequence>
<evidence type="ECO:0000256" key="1">
    <source>
        <dbReference type="ARBA" id="ARBA00007074"/>
    </source>
</evidence>
<comment type="similarity">
    <text evidence="1">Belongs to the peptidase C40 family.</text>
</comment>
<dbReference type="GO" id="GO:0016787">
    <property type="term" value="F:hydrolase activity"/>
    <property type="evidence" value="ECO:0007669"/>
    <property type="project" value="UniProtKB-KW"/>
</dbReference>
<proteinExistence type="inferred from homology"/>
<name>A0ABQ2UIU8_9PSEU</name>
<dbReference type="SUPFAM" id="SSF53955">
    <property type="entry name" value="Lysozyme-like"/>
    <property type="match status" value="1"/>
</dbReference>
<dbReference type="Gene3D" id="1.10.530.10">
    <property type="match status" value="1"/>
</dbReference>
<dbReference type="CDD" id="cd13399">
    <property type="entry name" value="Slt35-like"/>
    <property type="match status" value="1"/>
</dbReference>
<keyword evidence="2" id="KW-0645">Protease</keyword>
<dbReference type="InterPro" id="IPR023346">
    <property type="entry name" value="Lysozyme-like_dom_sf"/>
</dbReference>
<keyword evidence="4" id="KW-0788">Thiol protease</keyword>
<dbReference type="PANTHER" id="PTHR47359">
    <property type="entry name" value="PEPTIDOGLYCAN DL-ENDOPEPTIDASE CWLO"/>
    <property type="match status" value="1"/>
</dbReference>
<comment type="caution">
    <text evidence="6">The sequence shown here is derived from an EMBL/GenBank/DDBJ whole genome shotgun (WGS) entry which is preliminary data.</text>
</comment>
<dbReference type="EMBL" id="BMRE01000013">
    <property type="protein sequence ID" value="GGU39641.1"/>
    <property type="molecule type" value="Genomic_DNA"/>
</dbReference>
<dbReference type="InterPro" id="IPR008258">
    <property type="entry name" value="Transglycosylase_SLT_dom_1"/>
</dbReference>
<dbReference type="Pfam" id="PF00877">
    <property type="entry name" value="NLPC_P60"/>
    <property type="match status" value="1"/>
</dbReference>
<gene>
    <name evidence="6" type="ORF">GCM10010178_34940</name>
</gene>
<evidence type="ECO:0000313" key="6">
    <source>
        <dbReference type="EMBL" id="GGU39641.1"/>
    </source>
</evidence>
<dbReference type="RefSeq" id="WP_229812650.1">
    <property type="nucleotide sequence ID" value="NZ_BMRE01000013.1"/>
</dbReference>
<evidence type="ECO:0000256" key="3">
    <source>
        <dbReference type="ARBA" id="ARBA00022801"/>
    </source>
</evidence>
<dbReference type="InterPro" id="IPR000064">
    <property type="entry name" value="NLP_P60_dom"/>
</dbReference>
<protein>
    <submittedName>
        <fullName evidence="6">Hydrolase Nlp/P60</fullName>
    </submittedName>
</protein>
<keyword evidence="7" id="KW-1185">Reference proteome</keyword>